<dbReference type="PANTHER" id="PTHR18763:SF0">
    <property type="entry name" value="WD REPEAT-CONTAINING PROTEIN 18"/>
    <property type="match status" value="1"/>
</dbReference>
<comment type="similarity">
    <text evidence="1">Belongs to the WD repeat IPI3/WDR18 family.</text>
</comment>
<gene>
    <name evidence="5" type="primary">IPI3_2</name>
    <name evidence="5" type="ORF">K7432_018281</name>
</gene>
<proteinExistence type="inferred from homology"/>
<dbReference type="SUPFAM" id="SSF50978">
    <property type="entry name" value="WD40 repeat-like"/>
    <property type="match status" value="1"/>
</dbReference>
<dbReference type="PROSITE" id="PS50294">
    <property type="entry name" value="WD_REPEATS_REGION"/>
    <property type="match status" value="1"/>
</dbReference>
<feature type="repeat" description="WD" evidence="4">
    <location>
        <begin position="13"/>
        <end position="54"/>
    </location>
</feature>
<organism evidence="5 6">
    <name type="scientific">Basidiobolus ranarum</name>
    <dbReference type="NCBI Taxonomy" id="34480"/>
    <lineage>
        <taxon>Eukaryota</taxon>
        <taxon>Fungi</taxon>
        <taxon>Fungi incertae sedis</taxon>
        <taxon>Zoopagomycota</taxon>
        <taxon>Entomophthoromycotina</taxon>
        <taxon>Basidiobolomycetes</taxon>
        <taxon>Basidiobolales</taxon>
        <taxon>Basidiobolaceae</taxon>
        <taxon>Basidiobolus</taxon>
    </lineage>
</organism>
<dbReference type="InterPro" id="IPR019775">
    <property type="entry name" value="WD40_repeat_CS"/>
</dbReference>
<feature type="non-terminal residue" evidence="5">
    <location>
        <position position="1"/>
    </location>
</feature>
<protein>
    <submittedName>
        <fullName evidence="5">Pre-rRNA-processing protein ipi3</fullName>
    </submittedName>
</protein>
<name>A0ABR2VJJ3_9FUNG</name>
<evidence type="ECO:0000256" key="2">
    <source>
        <dbReference type="ARBA" id="ARBA00022574"/>
    </source>
</evidence>
<dbReference type="InterPro" id="IPR036322">
    <property type="entry name" value="WD40_repeat_dom_sf"/>
</dbReference>
<evidence type="ECO:0000256" key="1">
    <source>
        <dbReference type="ARBA" id="ARBA00010143"/>
    </source>
</evidence>
<keyword evidence="6" id="KW-1185">Reference proteome</keyword>
<sequence>VSTGISGEPSLIFKGHTEPAQSLALSFDGTLLISGSEDGSAMVWDVTSRQMIRSFTQHKGPITNVSVILKPMDLMSSTNTTVFPTPIQPFKRIQKASQEFKLEDGIHRYLPGTKEDKELLERQVTYEEWNIPYSVDLSHARETLRDQQRQGTQDHLRDQITQLQGELVRIHEHYQRVRNLNDELYQGAVTEFMKQQRVESENELHESN</sequence>
<dbReference type="Proteomes" id="UP001479436">
    <property type="component" value="Unassembled WGS sequence"/>
</dbReference>
<dbReference type="SMART" id="SM00320">
    <property type="entry name" value="WD40"/>
    <property type="match status" value="1"/>
</dbReference>
<dbReference type="Pfam" id="PF00400">
    <property type="entry name" value="WD40"/>
    <property type="match status" value="1"/>
</dbReference>
<evidence type="ECO:0000256" key="4">
    <source>
        <dbReference type="PROSITE-ProRule" id="PRU00221"/>
    </source>
</evidence>
<evidence type="ECO:0000313" key="6">
    <source>
        <dbReference type="Proteomes" id="UP001479436"/>
    </source>
</evidence>
<keyword evidence="2 4" id="KW-0853">WD repeat</keyword>
<accession>A0ABR2VJJ3</accession>
<evidence type="ECO:0000256" key="3">
    <source>
        <dbReference type="ARBA" id="ARBA00022737"/>
    </source>
</evidence>
<dbReference type="PROSITE" id="PS00678">
    <property type="entry name" value="WD_REPEATS_1"/>
    <property type="match status" value="1"/>
</dbReference>
<dbReference type="Gene3D" id="2.130.10.10">
    <property type="entry name" value="YVTN repeat-like/Quinoprotein amine dehydrogenase"/>
    <property type="match status" value="1"/>
</dbReference>
<dbReference type="InterPro" id="IPR015943">
    <property type="entry name" value="WD40/YVTN_repeat-like_dom_sf"/>
</dbReference>
<dbReference type="EMBL" id="JASJQH010012402">
    <property type="protein sequence ID" value="KAK9659917.1"/>
    <property type="molecule type" value="Genomic_DNA"/>
</dbReference>
<keyword evidence="3" id="KW-0677">Repeat</keyword>
<reference evidence="5 6" key="1">
    <citation type="submission" date="2023-04" db="EMBL/GenBank/DDBJ databases">
        <title>Genome of Basidiobolus ranarum AG-B5.</title>
        <authorList>
            <person name="Stajich J.E."/>
            <person name="Carter-House D."/>
            <person name="Gryganskyi A."/>
        </authorList>
    </citation>
    <scope>NUCLEOTIDE SEQUENCE [LARGE SCALE GENOMIC DNA]</scope>
    <source>
        <strain evidence="5 6">AG-B5</strain>
    </source>
</reference>
<dbReference type="PANTHER" id="PTHR18763">
    <property type="entry name" value="WD-REPEAT PROTEIN 18"/>
    <property type="match status" value="1"/>
</dbReference>
<dbReference type="InterPro" id="IPR045227">
    <property type="entry name" value="WDR18/Ipi3/RID3"/>
</dbReference>
<dbReference type="PROSITE" id="PS50082">
    <property type="entry name" value="WD_REPEATS_2"/>
    <property type="match status" value="1"/>
</dbReference>
<dbReference type="InterPro" id="IPR001680">
    <property type="entry name" value="WD40_rpt"/>
</dbReference>
<evidence type="ECO:0000313" key="5">
    <source>
        <dbReference type="EMBL" id="KAK9659917.1"/>
    </source>
</evidence>
<comment type="caution">
    <text evidence="5">The sequence shown here is derived from an EMBL/GenBank/DDBJ whole genome shotgun (WGS) entry which is preliminary data.</text>
</comment>